<accession>G2DHN7</accession>
<proteinExistence type="predicted"/>
<evidence type="ECO:0000313" key="2">
    <source>
        <dbReference type="Proteomes" id="UP000004491"/>
    </source>
</evidence>
<dbReference type="InterPro" id="IPR021890">
    <property type="entry name" value="DUF3501"/>
</dbReference>
<evidence type="ECO:0000313" key="1">
    <source>
        <dbReference type="EMBL" id="EGV49866.1"/>
    </source>
</evidence>
<gene>
    <name evidence="1" type="ORF">Rifp1Sym_fm00030</name>
</gene>
<evidence type="ECO:0008006" key="3">
    <source>
        <dbReference type="Google" id="ProtNLM"/>
    </source>
</evidence>
<dbReference type="AlphaFoldDB" id="G2DHN7"/>
<dbReference type="PATRIC" id="fig|1048808.3.peg.3193"/>
<dbReference type="EMBL" id="AFOC01000144">
    <property type="protein sequence ID" value="EGV49866.1"/>
    <property type="molecule type" value="Genomic_DNA"/>
</dbReference>
<reference evidence="1" key="1">
    <citation type="journal article" date="2011" name="ISME J.">
        <title>The endosymbionts of the deep-sea tubeworms Riftia pachyptila and Tevnia jerichonana share an identical physiology as revealed by proteogenomic analyses.</title>
        <authorList>
            <person name="Gardebrecht A."/>
            <person name="Markert S."/>
            <person name="Felbeck H."/>
            <person name="Thuermer A."/>
            <person name="Albrecht D."/>
            <person name="Wollherr A."/>
            <person name="Kabisch J."/>
            <person name="Lehmann R."/>
            <person name="Daniel R."/>
            <person name="Liesegang H."/>
            <person name="Hecker M."/>
            <person name="Sievert S.M."/>
            <person name="Schweder T."/>
        </authorList>
    </citation>
    <scope>NUCLEOTIDE SEQUENCE [LARGE SCALE GENOMIC DNA]</scope>
</reference>
<sequence length="248" mass="28204">MAATPNTRWAYCARPMGSDSPMDHPAGPAVGPTEVGPTIQTNTRTREKPVNGEELMSKLSHHDLYSLEEYSNMRGEFRGKVMEHKKNRRVPLGEHAALYFEDALTMQYQIQEMLRIERIFEHQGIQDELDVYNPLIPDGMNWKATFMVEYEDPQERHQALARLIGIERALWVAVEGFAKVRPIANEDLERETEEKTASVHFVRFELTPEMAAAVKQGATIKAGIDHPHYQAEITLEEPIRASLAGDLH</sequence>
<keyword evidence="2" id="KW-1185">Reference proteome</keyword>
<dbReference type="Pfam" id="PF12007">
    <property type="entry name" value="DUF3501"/>
    <property type="match status" value="1"/>
</dbReference>
<comment type="caution">
    <text evidence="1">The sequence shown here is derived from an EMBL/GenBank/DDBJ whole genome shotgun (WGS) entry which is preliminary data.</text>
</comment>
<name>G2DHN7_9GAMM</name>
<protein>
    <recommendedName>
        <fullName evidence="3">DUF3501 family protein</fullName>
    </recommendedName>
</protein>
<organism evidence="1 2">
    <name type="scientific">endosymbiont of Riftia pachyptila</name>
    <name type="common">vent Ph05</name>
    <dbReference type="NCBI Taxonomy" id="1048808"/>
    <lineage>
        <taxon>Bacteria</taxon>
        <taxon>Pseudomonadati</taxon>
        <taxon>Pseudomonadota</taxon>
        <taxon>Gammaproteobacteria</taxon>
        <taxon>sulfur-oxidizing symbionts</taxon>
    </lineage>
</organism>
<dbReference type="Proteomes" id="UP000004491">
    <property type="component" value="Unassembled WGS sequence"/>
</dbReference>